<keyword evidence="5 8" id="KW-0812">Transmembrane</keyword>
<feature type="transmembrane region" description="Helical" evidence="8">
    <location>
        <begin position="186"/>
        <end position="209"/>
    </location>
</feature>
<dbReference type="InterPro" id="IPR004776">
    <property type="entry name" value="Mem_transp_PIN-like"/>
</dbReference>
<keyword evidence="7 8" id="KW-0472">Membrane</keyword>
<dbReference type="Pfam" id="PF03547">
    <property type="entry name" value="Mem_trans"/>
    <property type="match status" value="1"/>
</dbReference>
<evidence type="ECO:0000313" key="10">
    <source>
        <dbReference type="Proteomes" id="UP000460549"/>
    </source>
</evidence>
<feature type="transmembrane region" description="Helical" evidence="8">
    <location>
        <begin position="159"/>
        <end position="180"/>
    </location>
</feature>
<reference evidence="9 10" key="1">
    <citation type="submission" date="2019-08" db="EMBL/GenBank/DDBJ databases">
        <title>In-depth cultivation of the pig gut microbiome towards novel bacterial diversity and tailored functional studies.</title>
        <authorList>
            <person name="Wylensek D."/>
            <person name="Hitch T.C.A."/>
            <person name="Clavel T."/>
        </authorList>
    </citation>
    <scope>NUCLEOTIDE SEQUENCE [LARGE SCALE GENOMIC DNA]</scope>
    <source>
        <strain evidence="9 10">NM-380-WT-3C1</strain>
    </source>
</reference>
<keyword evidence="3" id="KW-0813">Transport</keyword>
<keyword evidence="6 8" id="KW-1133">Transmembrane helix</keyword>
<evidence type="ECO:0000256" key="2">
    <source>
        <dbReference type="ARBA" id="ARBA00010145"/>
    </source>
</evidence>
<dbReference type="InterPro" id="IPR038770">
    <property type="entry name" value="Na+/solute_symporter_sf"/>
</dbReference>
<accession>A0A7X2PBG3</accession>
<comment type="similarity">
    <text evidence="2">Belongs to the auxin efflux carrier (TC 2.A.69) family.</text>
</comment>
<dbReference type="PANTHER" id="PTHR36838">
    <property type="entry name" value="AUXIN EFFLUX CARRIER FAMILY PROTEIN"/>
    <property type="match status" value="1"/>
</dbReference>
<evidence type="ECO:0000256" key="5">
    <source>
        <dbReference type="ARBA" id="ARBA00022692"/>
    </source>
</evidence>
<evidence type="ECO:0000256" key="4">
    <source>
        <dbReference type="ARBA" id="ARBA00022475"/>
    </source>
</evidence>
<dbReference type="GO" id="GO:0005886">
    <property type="term" value="C:plasma membrane"/>
    <property type="evidence" value="ECO:0007669"/>
    <property type="project" value="UniProtKB-SubCell"/>
</dbReference>
<sequence>MQSIVIRAISFLLMVSIAFTLKKLGILKKEDGYALSRVMMNITLPCVIINSFGTTTFSGKLLIFILVGLAANFILLLISFLFTRNASREDKIYYTLCLPAYNIGCFTFPFASSMLGPQGALTVCLVDSGNSFQCLGLDYAITKAMVDNKRVNVLSMLKPLLRVPSFVCYIIFIPIALVGIKLPSEIFTFTSLVANANGPIAMFMIGLLLEPTFDKNVTKKVLNVILIRYGLAAILGLIIFNTFPFSYEIRKAAVIVLFSPISSASPSFTLDLNGNTSLASTVNSISIMVSIILIPLLVIML</sequence>
<protein>
    <submittedName>
        <fullName evidence="9">AEC family transporter</fullName>
    </submittedName>
</protein>
<feature type="transmembrane region" description="Helical" evidence="8">
    <location>
        <begin position="38"/>
        <end position="55"/>
    </location>
</feature>
<evidence type="ECO:0000256" key="8">
    <source>
        <dbReference type="SAM" id="Phobius"/>
    </source>
</evidence>
<evidence type="ECO:0000256" key="7">
    <source>
        <dbReference type="ARBA" id="ARBA00023136"/>
    </source>
</evidence>
<evidence type="ECO:0000256" key="3">
    <source>
        <dbReference type="ARBA" id="ARBA00022448"/>
    </source>
</evidence>
<feature type="transmembrane region" description="Helical" evidence="8">
    <location>
        <begin position="221"/>
        <end position="240"/>
    </location>
</feature>
<name>A0A7X2PBG3_9SPIO</name>
<dbReference type="AlphaFoldDB" id="A0A7X2PBG3"/>
<organism evidence="9 10">
    <name type="scientific">Bullifex porci</name>
    <dbReference type="NCBI Taxonomy" id="2606638"/>
    <lineage>
        <taxon>Bacteria</taxon>
        <taxon>Pseudomonadati</taxon>
        <taxon>Spirochaetota</taxon>
        <taxon>Spirochaetia</taxon>
        <taxon>Spirochaetales</taxon>
        <taxon>Spirochaetaceae</taxon>
        <taxon>Bullifex</taxon>
    </lineage>
</organism>
<comment type="subcellular location">
    <subcellularLocation>
        <location evidence="1">Cell membrane</location>
        <topology evidence="1">Multi-pass membrane protein</topology>
    </subcellularLocation>
</comment>
<dbReference type="PANTHER" id="PTHR36838:SF3">
    <property type="entry name" value="TRANSPORTER AUXIN EFFLUX CARRIER EC FAMILY"/>
    <property type="match status" value="1"/>
</dbReference>
<dbReference type="Proteomes" id="UP000460549">
    <property type="component" value="Unassembled WGS sequence"/>
</dbReference>
<evidence type="ECO:0000256" key="6">
    <source>
        <dbReference type="ARBA" id="ARBA00022989"/>
    </source>
</evidence>
<comment type="caution">
    <text evidence="9">The sequence shown here is derived from an EMBL/GenBank/DDBJ whole genome shotgun (WGS) entry which is preliminary data.</text>
</comment>
<gene>
    <name evidence="9" type="ORF">FYJ80_03450</name>
</gene>
<evidence type="ECO:0000313" key="9">
    <source>
        <dbReference type="EMBL" id="MSU05835.1"/>
    </source>
</evidence>
<keyword evidence="10" id="KW-1185">Reference proteome</keyword>
<feature type="transmembrane region" description="Helical" evidence="8">
    <location>
        <begin position="61"/>
        <end position="82"/>
    </location>
</feature>
<dbReference type="Gene3D" id="1.20.1530.20">
    <property type="match status" value="1"/>
</dbReference>
<keyword evidence="4" id="KW-1003">Cell membrane</keyword>
<dbReference type="EMBL" id="VUNN01000004">
    <property type="protein sequence ID" value="MSU05835.1"/>
    <property type="molecule type" value="Genomic_DNA"/>
</dbReference>
<proteinExistence type="inferred from homology"/>
<dbReference type="RefSeq" id="WP_154424737.1">
    <property type="nucleotide sequence ID" value="NZ_VUNN01000004.1"/>
</dbReference>
<feature type="transmembrane region" description="Helical" evidence="8">
    <location>
        <begin position="282"/>
        <end position="300"/>
    </location>
</feature>
<dbReference type="GO" id="GO:0055085">
    <property type="term" value="P:transmembrane transport"/>
    <property type="evidence" value="ECO:0007669"/>
    <property type="project" value="InterPro"/>
</dbReference>
<evidence type="ECO:0000256" key="1">
    <source>
        <dbReference type="ARBA" id="ARBA00004651"/>
    </source>
</evidence>
<feature type="transmembrane region" description="Helical" evidence="8">
    <location>
        <begin position="6"/>
        <end position="26"/>
    </location>
</feature>